<dbReference type="FunFam" id="1.20.920.30:FF:000002">
    <property type="entry name" value="Dynein axonemal heavy chain 3"/>
    <property type="match status" value="1"/>
</dbReference>
<dbReference type="FunFam" id="3.40.50.300:FF:002141">
    <property type="entry name" value="Dynein heavy chain"/>
    <property type="match status" value="1"/>
</dbReference>
<accession>A0A0L7LCT7</accession>
<dbReference type="SUPFAM" id="SSF52540">
    <property type="entry name" value="P-loop containing nucleoside triphosphate hydrolases"/>
    <property type="match status" value="4"/>
</dbReference>
<evidence type="ECO:0000256" key="13">
    <source>
        <dbReference type="SAM" id="Coils"/>
    </source>
</evidence>
<dbReference type="Gene3D" id="1.20.140.100">
    <property type="entry name" value="Dynein heavy chain, N-terminal domain 2"/>
    <property type="match status" value="1"/>
</dbReference>
<feature type="domain" description="Dynein heavy chain linker" evidence="15">
    <location>
        <begin position="638"/>
        <end position="1066"/>
    </location>
</feature>
<dbReference type="GO" id="GO:0005874">
    <property type="term" value="C:microtubule"/>
    <property type="evidence" value="ECO:0007669"/>
    <property type="project" value="UniProtKB-KW"/>
</dbReference>
<name>A0A0L7LCT7_OPEBR</name>
<evidence type="ECO:0000256" key="7">
    <source>
        <dbReference type="ARBA" id="ARBA00023017"/>
    </source>
</evidence>
<dbReference type="EMBL" id="JTDY01001624">
    <property type="protein sequence ID" value="KOB73318.1"/>
    <property type="molecule type" value="Genomic_DNA"/>
</dbReference>
<dbReference type="FunFam" id="1.10.8.1220:FF:000001">
    <property type="entry name" value="Dynein axonemal heavy chain 5"/>
    <property type="match status" value="1"/>
</dbReference>
<dbReference type="InterPro" id="IPR043160">
    <property type="entry name" value="Dynein_C_barrel"/>
</dbReference>
<dbReference type="InterPro" id="IPR024743">
    <property type="entry name" value="Dynein_HC_stalk"/>
</dbReference>
<dbReference type="FunFam" id="1.20.920.20:FF:000006">
    <property type="entry name" value="Dynein, axonemal, heavy chain 6"/>
    <property type="match status" value="1"/>
</dbReference>
<evidence type="ECO:0000313" key="24">
    <source>
        <dbReference type="EMBL" id="KOB73318.1"/>
    </source>
</evidence>
<dbReference type="Pfam" id="PF18198">
    <property type="entry name" value="AAA_lid_11"/>
    <property type="match status" value="1"/>
</dbReference>
<feature type="domain" description="Dynein heavy chain AAA module D4" evidence="18">
    <location>
        <begin position="2202"/>
        <end position="2462"/>
    </location>
</feature>
<dbReference type="Gene3D" id="6.10.140.1060">
    <property type="match status" value="1"/>
</dbReference>
<dbReference type="Gene3D" id="1.10.8.710">
    <property type="match status" value="1"/>
</dbReference>
<dbReference type="InterPro" id="IPR043157">
    <property type="entry name" value="Dynein_AAA1S"/>
</dbReference>
<evidence type="ECO:0000259" key="17">
    <source>
        <dbReference type="Pfam" id="PF12777"/>
    </source>
</evidence>
<dbReference type="InterPro" id="IPR024317">
    <property type="entry name" value="Dynein_heavy_chain_D4_dom"/>
</dbReference>
<dbReference type="STRING" id="104452.A0A0L7LCT7"/>
<evidence type="ECO:0000256" key="2">
    <source>
        <dbReference type="ARBA" id="ARBA00008887"/>
    </source>
</evidence>
<dbReference type="Gene3D" id="1.20.1270.280">
    <property type="match status" value="1"/>
</dbReference>
<comment type="subcellular location">
    <subcellularLocation>
        <location evidence="1">Cytoplasm</location>
        <location evidence="1">Cytoskeleton</location>
        <location evidence="1">Cilium axoneme</location>
    </subcellularLocation>
</comment>
<feature type="domain" description="Dynein heavy chain AAA 5 extension" evidence="20">
    <location>
        <begin position="1692"/>
        <end position="1822"/>
    </location>
</feature>
<keyword evidence="12" id="KW-0966">Cell projection</keyword>
<dbReference type="InterPro" id="IPR027417">
    <property type="entry name" value="P-loop_NTPase"/>
</dbReference>
<dbReference type="InterPro" id="IPR004273">
    <property type="entry name" value="Dynein_heavy_D6_P-loop"/>
</dbReference>
<feature type="domain" description="Dynein heavy chain 3 AAA+ lid" evidence="21">
    <location>
        <begin position="2043"/>
        <end position="2137"/>
    </location>
</feature>
<dbReference type="FunFam" id="1.20.140.100:FF:000004">
    <property type="entry name" value="Dynein axonemal heavy chain 6"/>
    <property type="match status" value="1"/>
</dbReference>
<feature type="domain" description="Dynein heavy chain coiled coil stalk" evidence="17">
    <location>
        <begin position="2476"/>
        <end position="2821"/>
    </location>
</feature>
<dbReference type="FunFam" id="3.10.490.20:FF:000001">
    <property type="entry name" value="dynein heavy chain 7, axonemal"/>
    <property type="match status" value="1"/>
</dbReference>
<dbReference type="PANTHER" id="PTHR22878:SF70">
    <property type="entry name" value="DYNEIN HEAVY CHAIN 2, AXONEMAL"/>
    <property type="match status" value="1"/>
</dbReference>
<dbReference type="InterPro" id="IPR041589">
    <property type="entry name" value="DNAH3_AAA_lid_1"/>
</dbReference>
<dbReference type="Pfam" id="PF12774">
    <property type="entry name" value="AAA_6"/>
    <property type="match status" value="1"/>
</dbReference>
<evidence type="ECO:0000256" key="8">
    <source>
        <dbReference type="ARBA" id="ARBA00023054"/>
    </source>
</evidence>
<dbReference type="InterPro" id="IPR042228">
    <property type="entry name" value="Dynein_linker_3"/>
</dbReference>
<gene>
    <name evidence="24" type="ORF">OBRU01_10920</name>
</gene>
<keyword evidence="9" id="KW-0969">Cilium</keyword>
<dbReference type="GO" id="GO:0051959">
    <property type="term" value="F:dynein light intermediate chain binding"/>
    <property type="evidence" value="ECO:0007669"/>
    <property type="project" value="InterPro"/>
</dbReference>
<evidence type="ECO:0000256" key="10">
    <source>
        <dbReference type="ARBA" id="ARBA00023175"/>
    </source>
</evidence>
<feature type="domain" description="Dynein heavy chain C-terminal" evidence="23">
    <location>
        <begin position="3627"/>
        <end position="3904"/>
    </location>
</feature>
<feature type="domain" description="Dynein heavy chain region D6 P-loop" evidence="14">
    <location>
        <begin position="3315"/>
        <end position="3428"/>
    </location>
</feature>
<keyword evidence="4" id="KW-0493">Microtubule</keyword>
<keyword evidence="6" id="KW-0067">ATP-binding</keyword>
<evidence type="ECO:0000259" key="20">
    <source>
        <dbReference type="Pfam" id="PF17852"/>
    </source>
</evidence>
<evidence type="ECO:0000256" key="4">
    <source>
        <dbReference type="ARBA" id="ARBA00022701"/>
    </source>
</evidence>
<evidence type="ECO:0000256" key="1">
    <source>
        <dbReference type="ARBA" id="ARBA00004430"/>
    </source>
</evidence>
<evidence type="ECO:0000259" key="14">
    <source>
        <dbReference type="Pfam" id="PF03028"/>
    </source>
</evidence>
<dbReference type="GO" id="GO:0003341">
    <property type="term" value="P:cilium movement"/>
    <property type="evidence" value="ECO:0007669"/>
    <property type="project" value="UniProtKB-ARBA"/>
</dbReference>
<evidence type="ECO:0000259" key="21">
    <source>
        <dbReference type="Pfam" id="PF17857"/>
    </source>
</evidence>
<dbReference type="Proteomes" id="UP000037510">
    <property type="component" value="Unassembled WGS sequence"/>
</dbReference>
<dbReference type="InterPro" id="IPR013602">
    <property type="entry name" value="Dynein_heavy_linker"/>
</dbReference>
<evidence type="ECO:0000256" key="12">
    <source>
        <dbReference type="ARBA" id="ARBA00023273"/>
    </source>
</evidence>
<dbReference type="Gene3D" id="3.40.50.300">
    <property type="entry name" value="P-loop containing nucleotide triphosphate hydrolases"/>
    <property type="match status" value="5"/>
</dbReference>
<evidence type="ECO:0000256" key="6">
    <source>
        <dbReference type="ARBA" id="ARBA00022840"/>
    </source>
</evidence>
<dbReference type="Gene3D" id="1.10.472.130">
    <property type="match status" value="1"/>
</dbReference>
<keyword evidence="11" id="KW-0206">Cytoskeleton</keyword>
<dbReference type="Gene3D" id="1.20.58.1120">
    <property type="match status" value="1"/>
</dbReference>
<evidence type="ECO:0000256" key="3">
    <source>
        <dbReference type="ARBA" id="ARBA00022490"/>
    </source>
</evidence>
<dbReference type="GO" id="GO:0045505">
    <property type="term" value="F:dynein intermediate chain binding"/>
    <property type="evidence" value="ECO:0007669"/>
    <property type="project" value="InterPro"/>
</dbReference>
<dbReference type="FunFam" id="1.10.8.710:FF:000004">
    <property type="entry name" value="Dynein axonemal heavy chain 6"/>
    <property type="match status" value="1"/>
</dbReference>
<keyword evidence="3" id="KW-0963">Cytoplasm</keyword>
<feature type="domain" description="Dynein heavy chain C-terminal" evidence="23">
    <location>
        <begin position="3909"/>
        <end position="3959"/>
    </location>
</feature>
<keyword evidence="25" id="KW-1185">Reference proteome</keyword>
<evidence type="ECO:0000256" key="5">
    <source>
        <dbReference type="ARBA" id="ARBA00022741"/>
    </source>
</evidence>
<dbReference type="InterPro" id="IPR026983">
    <property type="entry name" value="DHC"/>
</dbReference>
<dbReference type="FunFam" id="3.40.50.300:FF:000353">
    <property type="entry name" value="Dynein axonemal heavy chain 1"/>
    <property type="match status" value="1"/>
</dbReference>
<dbReference type="FunFam" id="3.40.50.300:FF:000044">
    <property type="entry name" value="Dynein heavy chain 5, axonemal"/>
    <property type="match status" value="1"/>
</dbReference>
<evidence type="ECO:0000259" key="19">
    <source>
        <dbReference type="Pfam" id="PF12781"/>
    </source>
</evidence>
<keyword evidence="5" id="KW-0547">Nucleotide-binding</keyword>
<evidence type="ECO:0000313" key="25">
    <source>
        <dbReference type="Proteomes" id="UP000037510"/>
    </source>
</evidence>
<feature type="domain" description="Dynein heavy chain AAA lid" evidence="22">
    <location>
        <begin position="3464"/>
        <end position="3604"/>
    </location>
</feature>
<dbReference type="InterPro" id="IPR041228">
    <property type="entry name" value="Dynein_C"/>
</dbReference>
<evidence type="ECO:0000259" key="22">
    <source>
        <dbReference type="Pfam" id="PF18198"/>
    </source>
</evidence>
<dbReference type="InterPro" id="IPR042219">
    <property type="entry name" value="AAA_lid_11_sf"/>
</dbReference>
<feature type="domain" description="Dynein heavy chain hydrolytic ATP-binding dynein motor region" evidence="16">
    <location>
        <begin position="1199"/>
        <end position="1525"/>
    </location>
</feature>
<dbReference type="GO" id="GO:0030286">
    <property type="term" value="C:dynein complex"/>
    <property type="evidence" value="ECO:0007669"/>
    <property type="project" value="UniProtKB-KW"/>
</dbReference>
<dbReference type="FunFam" id="3.20.180.20:FF:000003">
    <property type="entry name" value="Dynein heavy chain 12, axonemal"/>
    <property type="match status" value="1"/>
</dbReference>
<dbReference type="Pfam" id="PF12781">
    <property type="entry name" value="AAA_9"/>
    <property type="match status" value="1"/>
</dbReference>
<dbReference type="Pfam" id="PF18199">
    <property type="entry name" value="Dynein_C"/>
    <property type="match status" value="2"/>
</dbReference>
<dbReference type="FunFam" id="1.10.8.720:FF:000001">
    <property type="entry name" value="dynein heavy chain 7, axonemal"/>
    <property type="match status" value="1"/>
</dbReference>
<organism evidence="24 25">
    <name type="scientific">Operophtera brumata</name>
    <name type="common">Winter moth</name>
    <name type="synonym">Phalaena brumata</name>
    <dbReference type="NCBI Taxonomy" id="104452"/>
    <lineage>
        <taxon>Eukaryota</taxon>
        <taxon>Metazoa</taxon>
        <taxon>Ecdysozoa</taxon>
        <taxon>Arthropoda</taxon>
        <taxon>Hexapoda</taxon>
        <taxon>Insecta</taxon>
        <taxon>Pterygota</taxon>
        <taxon>Neoptera</taxon>
        <taxon>Endopterygota</taxon>
        <taxon>Lepidoptera</taxon>
        <taxon>Glossata</taxon>
        <taxon>Ditrysia</taxon>
        <taxon>Geometroidea</taxon>
        <taxon>Geometridae</taxon>
        <taxon>Larentiinae</taxon>
        <taxon>Operophtera</taxon>
    </lineage>
</organism>
<dbReference type="FunFam" id="3.40.50.300:FF:001145">
    <property type="entry name" value="Putative dynein heavy chain"/>
    <property type="match status" value="1"/>
</dbReference>
<evidence type="ECO:0000259" key="16">
    <source>
        <dbReference type="Pfam" id="PF12774"/>
    </source>
</evidence>
<dbReference type="Pfam" id="PF17857">
    <property type="entry name" value="AAA_lid_1"/>
    <property type="match status" value="1"/>
</dbReference>
<evidence type="ECO:0000256" key="11">
    <source>
        <dbReference type="ARBA" id="ARBA00023212"/>
    </source>
</evidence>
<keyword evidence="7" id="KW-0243">Dynein</keyword>
<dbReference type="Pfam" id="PF17852">
    <property type="entry name" value="Dynein_AAA_lid"/>
    <property type="match status" value="1"/>
</dbReference>
<dbReference type="PANTHER" id="PTHR22878">
    <property type="entry name" value="DYNEIN HEAVY CHAIN 6, AXONEMAL-LIKE-RELATED"/>
    <property type="match status" value="1"/>
</dbReference>
<comment type="similarity">
    <text evidence="2">Belongs to the dynein heavy chain family.</text>
</comment>
<keyword evidence="8 13" id="KW-0175">Coiled coil</keyword>
<evidence type="ECO:0000259" key="23">
    <source>
        <dbReference type="Pfam" id="PF18199"/>
    </source>
</evidence>
<dbReference type="InterPro" id="IPR042222">
    <property type="entry name" value="Dynein_2_N"/>
</dbReference>
<dbReference type="Pfam" id="PF12775">
    <property type="entry name" value="AAA_7"/>
    <property type="match status" value="1"/>
</dbReference>
<feature type="coiled-coil region" evidence="13">
    <location>
        <begin position="2720"/>
        <end position="2768"/>
    </location>
</feature>
<protein>
    <submittedName>
        <fullName evidence="24">Putative dynein beta chain, ciliary</fullName>
    </submittedName>
</protein>
<dbReference type="InterPro" id="IPR041658">
    <property type="entry name" value="AAA_lid_11"/>
</dbReference>
<dbReference type="InterPro" id="IPR035706">
    <property type="entry name" value="AAA_9"/>
</dbReference>
<dbReference type="Pfam" id="PF12780">
    <property type="entry name" value="AAA_8"/>
    <property type="match status" value="1"/>
</dbReference>
<feature type="domain" description="Dynein heavy chain ATP-binding dynein motor region" evidence="19">
    <location>
        <begin position="2850"/>
        <end position="3071"/>
    </location>
</feature>
<dbReference type="Gene3D" id="1.20.920.30">
    <property type="match status" value="1"/>
</dbReference>
<dbReference type="GO" id="GO:0005524">
    <property type="term" value="F:ATP binding"/>
    <property type="evidence" value="ECO:0007669"/>
    <property type="project" value="UniProtKB-KW"/>
</dbReference>
<dbReference type="Gene3D" id="3.10.490.20">
    <property type="match status" value="2"/>
</dbReference>
<dbReference type="FunFam" id="1.20.58.1120:FF:000001">
    <property type="entry name" value="dynein heavy chain 2, axonemal"/>
    <property type="match status" value="1"/>
</dbReference>
<dbReference type="GO" id="GO:0008569">
    <property type="term" value="F:minus-end-directed microtubule motor activity"/>
    <property type="evidence" value="ECO:0007669"/>
    <property type="project" value="InterPro"/>
</dbReference>
<dbReference type="Gene3D" id="3.20.180.20">
    <property type="entry name" value="Dynein heavy chain, N-terminal domain 2"/>
    <property type="match status" value="1"/>
</dbReference>
<dbReference type="Pfam" id="PF12777">
    <property type="entry name" value="MT"/>
    <property type="match status" value="1"/>
</dbReference>
<evidence type="ECO:0000259" key="15">
    <source>
        <dbReference type="Pfam" id="PF08393"/>
    </source>
</evidence>
<dbReference type="Gene3D" id="1.10.8.720">
    <property type="entry name" value="Region D6 of dynein motor"/>
    <property type="match status" value="1"/>
</dbReference>
<dbReference type="Gene3D" id="1.10.8.1220">
    <property type="match status" value="1"/>
</dbReference>
<dbReference type="Pfam" id="PF03028">
    <property type="entry name" value="Dynein_heavy"/>
    <property type="match status" value="1"/>
</dbReference>
<reference evidence="24 25" key="1">
    <citation type="journal article" date="2015" name="Genome Biol. Evol.">
        <title>The genome of winter moth (Operophtera brumata) provides a genomic perspective on sexual dimorphism and phenology.</title>
        <authorList>
            <person name="Derks M.F."/>
            <person name="Smit S."/>
            <person name="Salis L."/>
            <person name="Schijlen E."/>
            <person name="Bossers A."/>
            <person name="Mateman C."/>
            <person name="Pijl A.S."/>
            <person name="de Ridder D."/>
            <person name="Groenen M.A."/>
            <person name="Visser M.E."/>
            <person name="Megens H.J."/>
        </authorList>
    </citation>
    <scope>NUCLEOTIDE SEQUENCE [LARGE SCALE GENOMIC DNA]</scope>
    <source>
        <strain evidence="24">WM2013NL</strain>
        <tissue evidence="24">Head and thorax</tissue>
    </source>
</reference>
<evidence type="ECO:0000259" key="18">
    <source>
        <dbReference type="Pfam" id="PF12780"/>
    </source>
</evidence>
<comment type="caution">
    <text evidence="24">The sequence shown here is derived from an EMBL/GenBank/DDBJ whole genome shotgun (WGS) entry which is preliminary data.</text>
</comment>
<dbReference type="FunFam" id="1.20.1270.280:FF:000001">
    <property type="entry name" value="dynein heavy chain 7, axonemal"/>
    <property type="match status" value="1"/>
</dbReference>
<dbReference type="InterPro" id="IPR035699">
    <property type="entry name" value="AAA_6"/>
</dbReference>
<dbReference type="InterPro" id="IPR041466">
    <property type="entry name" value="Dynein_AAA5_ext"/>
</dbReference>
<evidence type="ECO:0000256" key="9">
    <source>
        <dbReference type="ARBA" id="ARBA00023069"/>
    </source>
</evidence>
<proteinExistence type="inferred from homology"/>
<dbReference type="FunFam" id="3.40.50.300:FF:000362">
    <property type="entry name" value="Dynein, axonemal, heavy chain 6"/>
    <property type="match status" value="1"/>
</dbReference>
<dbReference type="Gene3D" id="1.20.920.20">
    <property type="match status" value="1"/>
</dbReference>
<sequence>MNESELRKLLQTKNGCRVPSMRPIPDDKQAKFRQVLQEKATGRKVEIARPPLPRRERDRIEISQSRHIKVLRECAEKVQPPPMLEPWERKIRSLVPQKLRNAFPNIMEDLINETRLEWNRNLHELAVKHVMRDQPGVSRIRYQEPYFKFHGVTENYEKMLKSRKKLQDGSLLLHPFIRLVLESSEKTFPSFIIDLKKYRARGPMGLQQFQSRVLEEIKRADYLVSSTWYAVLVNWLKNPRCIKGMRPKKIPEFVKCATIMISMAIQELMRRSIDAIIELLDDPESVPILNIELDFNGEFLYDPSLETVYQTFHNIADAISHISQRLMPIEQYLRIPYKNDALPVIYNEWLHDDGHERLQKQLDVVFEPLLGYLDRLRKQYYMLYGAPAKAALLKFIEEAEEFEEGRDKIKYFQEIDGNITAVLENEYFNCSVVCQLRMVEGLKEKTLEFVNDIIHGIVKAHMAENDSICSEFQIIADKALKAPENAAELIEQGVYILHAKSVLVEELKLRIMSQINIISSLLDMTVLTPDHVASNTRTVNWINDIKPIFNKNAVAFEALKAEMEENLQAKVAYLNKECLEITPYLELLDNMDDINRTLEYLEYLRKLIHRLADCDKLVTWINNEEVTFKIAVTSYPDLEELKDFIVPFYSLIYLLHKWKRSYYTWMDGPFEYMKHDQIEQDHDFYYKEFLKLSKNYKTKIKQQIAEGSEKRFQGLVDDLDVNNLPAPMKLCAQAIAELKEWRPNVQMGHIMCNPALVQRHWDEMSSIAGFDLTPTAGTTLRKIINYNLWDDLDQYDIISVAATKELALITNLNKMIAEWTDICFKTSPYKETGIFILSGLDDIQCVLDDHIVKTIGMRGSAFVKPFETQVKAWYERINRANSTIDEWGKVQSQWLYLLPIFSSKDIVAQMPEEGVMFVEVNNIYRRYMGSVEKDPHVLEIAGGAGVLESFRVATELLEKINDGVNNYLEKKRLYFPRFFFLSNDEMLEILSETKNPLKVQPHLKKCFEGINRLVFDEEFNISTMISMEGEQVDFLDIISVSAARGSVEKWLVQVESEMLSTVKMETELSYYDYPNIGRVEWILSWEGMVVLAISQIYWAVDVHEALNTHKISELNTFHVGLTKQLNETVAVIRRTNLSKLSSITVKALIVIDVHAKDVIYELLQKNVTEVTDFQWLAQLRYYWEEERVNVKIINAVVHYAYEYLGNSDRLVITPLTDRCYRTLIGAFFLHLNGAPEGPAGTGKTETTKDLAKALAVQCVVFNCSDGLDYKAMGKFFKGLASCGAWVCFDEFNRIELEVLSVIAQQILCIVQAVRQHMETFDFEGTILTLNPACYVCITMNPGYAGRSELPDNLKVLFRTVAMMVPDYGMIGEISLYSFGFVDARTLSIKIVTTYRLCSEQLSSQNHYDYGMRAVKTVLSAAGNLKRSFPNEIENVLLLRSITDVNLPKFLSFDVPLFEGIISDLFPGISLPKPDYVNFLTACKDCCMKNNLQPEECYMIKIIQTFEMMIVRHGFMLVGDPFAGKSVTLQILAEANTLMEERKQPGGCASTYKVLNPKAVTMGQLYGAFDPITYEWTDGIVATMFRDFASDDTPVKKWIVFDGPVDAVWIENMNTVLDDNKKLCLTSGEVMAMSSVMSMIFEVGDLSQASPATVSRCGMIYMESASMGFRPFYTSWVNTLNPIWLEENEEYIYDMCDWLFDPLIYYVRKYCGQLVTAGEVNLVISTLRLVEMLMDNAIEGEEDTKYTRVWFLASFMAALVWGVGGILNTNSREKFDELIKEYFRGEKGIPTQIDRIDVSIPSEGMIIDHYYVYKSKGCWKSWPDAVKAVQTIEKINLLQTVVPTLESEKYLFLLKLHTKFKKPLLLIGPTGTGKSFYVQNFLMNNIDLEKMTPGLITFTTTTSANQTQDLVISKLVKRRKNNYGPTKGKTAIIFIDDMNMPAKEVYGAQPAIELLRLYFDQKYWYDLKTTDKLYIYDTLFYGAIGPVGGSRQLIYPRMLRHYNIYSINEFSRESMTKIFISLLQLGWRRNGFGADTTVTIVNIVAATMEIYDRATEGLRPTPAKSHYIFNLRDFSRVIQGCALLRKESADNKKTFVRVWVHEIMRVFYDRLVDETDRNWFFGILKKVTVMFMKDTFESALEPYLNEQDEVTQETIKGLMFGCYLDTDAAEGERRYEEMPSKEVVLGVATTMLAEYNATHKSKMNIVLFDYALEHLSKICRLLSMPAGNALLVGVGGSGRQSLTRLASTILGQNIFQPEITKSYSVRDWGDDLKLVLRESGGLNKDTTFLFTESQIKLETFIQNLDSLLNSGEVPNLYGMDEKQEILELVRLAAQGGNRNLDISPLQILAFFIGRCKAKLHIVLCFSPIGSAFRTRLRLYPSLVNCCTIDWYDSWPEDALEMVANYYMVKVNVSDKVKSAAVIACKQFHVDARVVSADFYTNYGRRTYITSASYLDLIRSFTSLTNKKQRELRAAKLRYTNGLDKLGQAAEAVAIMQVDLNTLKPQLIVMAAKSVKMMEEIEAETAIADKAAAQVKEDQKVANVQAAAAQELKKDCEADLALALPILDDAISALNTLKPGDITIVKSMKNPPATVKLVMAAVCVMKGIAPDKIPDPDNPGKKMFDFWGPSKRLLGDMGFLEGLKNFDKDNISVETMKKIRKEYLSKKDFKPHIIAKASTAAEGLCKWIIAMDMYDAVAKVVAPKKAKLNAAEKEFAETMAILEDKKAMVARLEARLAELNDALEEANNKKKALEDEVQLCLDKLSRAEKLIGGLGGEKVRWTLAAENLQILYDNLAGDILVSCGIIAYLAPYTLPVRTENIENWRKLVIKLGMPHSEVYVFRDILGTDIKIQNWYIAGLPRDSFSSDNGIIQDNSMRWSLLVDPQGQANKWIKTMEKSNDLQVLKFTDGNYMKVIEICLEYGKPALIDCILEDVEAPLDPVLLKNTFIQAGKEFIALGENAVEYHPNFRLYMTTKLRNPHYLPEVFNKVTLINFALTKDGLEDQLLGIVVAKERPDLQEKREKLIIQGAANKAALKGVEDDILRTLQESKGDILEDESAIEVLDSSKLLSVDIIKKQEASLETEKIIDEFRLGYRPIASHSAVLYYCVTELPNVDPMYQYSLAWFINLYILSIESANKSKDLDKRLKFLSDTFTYNLYSNVCRSLFDKDKLMFSFIMCSKMMLSTGDMMPDEQMFLITGGIAIENTLKKPTDWLPDRSWDEICRLTNLPAFIGFRESFISMNKKWKEFYDDLEPHNKEFPGGWESKLKPFQKLLVVRVFRPDKLTIALTEFVERQMGRKFITPPPFDIGKSFGDSNCLAPLIFILSPGSDPMGALIRYCEKMGYSNRFNSISLGQGQGPIASAMIERAQCESGWVCLQNCHLAASWLPALEKIVEGFDLTNTDLSFRLWLTSYPSDKFPQSILQVGVKMTNEPPTGLQHNLNRSYISEPLKEPEFYEGCPGKDKAFSKLLYGLSFFHAVVQERKKFGPMGWNIQYGFNDSDFQISIMQLQMFLNQYEEIQYVAVKYLAGECNYGGRVTDDWDRRLIVTILDTYINTSVVNDPNFLFCDIGAQYGLPRRCEYQDYLKHIESVPVNPPPEVYGLHMNAGITRDSSISMALTAALVLVEGAGSGGEGGNTEVLLVQMATEILSKLPPPFDIEESQKKYPVDYNESMNTVLVQEMERLNKLHREIKSSLLDIQKAVKGLIVMSSALDNQSSYMLLGRIPDNWRKVSYPSLKPLPSYVADFIERLAMLESWFSNGKPTTFWLSGFFFTQAFLTGSVQNYARAKKIPIDLLVFDFEVRKVDYENTSPECGVYVHGLFMDGGRWDHRSYAIGEQLPKILNENMPAMWLYPILKSEFTEGTRYRCPLYKTLERKGVLATTGHSSNFVLAFYLPSDKPASHWIKRKFTEGTRYRCPLYKTLERKGVLATTGHSSNFVLAFYLPSDKPASHWIKRSVAVILQLDN</sequence>
<dbReference type="Pfam" id="PF08393">
    <property type="entry name" value="DHC_N2"/>
    <property type="match status" value="1"/>
</dbReference>
<keyword evidence="10" id="KW-0505">Motor protein</keyword>
<dbReference type="GO" id="GO:0005930">
    <property type="term" value="C:axoneme"/>
    <property type="evidence" value="ECO:0007669"/>
    <property type="project" value="UniProtKB-SubCell"/>
</dbReference>